<dbReference type="Pfam" id="PF04195">
    <property type="entry name" value="Transposase_28"/>
    <property type="match status" value="1"/>
</dbReference>
<dbReference type="EMBL" id="JAIQCV010000001">
    <property type="protein sequence ID" value="KAH1130229.1"/>
    <property type="molecule type" value="Genomic_DNA"/>
</dbReference>
<dbReference type="InterPro" id="IPR007321">
    <property type="entry name" value="Transposase_28"/>
</dbReference>
<feature type="domain" description="Transposase (putative) gypsy type" evidence="1">
    <location>
        <begin position="40"/>
        <end position="103"/>
    </location>
</feature>
<comment type="caution">
    <text evidence="2">The sequence shown here is derived from an EMBL/GenBank/DDBJ whole genome shotgun (WGS) entry which is preliminary data.</text>
</comment>
<organism evidence="2 3">
    <name type="scientific">Gossypium stocksii</name>
    <dbReference type="NCBI Taxonomy" id="47602"/>
    <lineage>
        <taxon>Eukaryota</taxon>
        <taxon>Viridiplantae</taxon>
        <taxon>Streptophyta</taxon>
        <taxon>Embryophyta</taxon>
        <taxon>Tracheophyta</taxon>
        <taxon>Spermatophyta</taxon>
        <taxon>Magnoliopsida</taxon>
        <taxon>eudicotyledons</taxon>
        <taxon>Gunneridae</taxon>
        <taxon>Pentapetalae</taxon>
        <taxon>rosids</taxon>
        <taxon>malvids</taxon>
        <taxon>Malvales</taxon>
        <taxon>Malvaceae</taxon>
        <taxon>Malvoideae</taxon>
        <taxon>Gossypium</taxon>
    </lineage>
</organism>
<dbReference type="AlphaFoldDB" id="A0A9D3WKE3"/>
<protein>
    <recommendedName>
        <fullName evidence="1">Transposase (putative) gypsy type domain-containing protein</fullName>
    </recommendedName>
</protein>
<accession>A0A9D3WKE3</accession>
<name>A0A9D3WKE3_9ROSI</name>
<sequence length="128" mass="14976">MRQGLRVRKIKIPHFAYEFSIPRREHSLSNTSNGGFLLLLHALEVGSHLPLHPFFCSLLHEYGIALGQLCGFSWWIVVSYFIDCLCQNKASELPDFQSLYMLKAQNRRHWPGFYYFSPRKKCETIIVN</sequence>
<evidence type="ECO:0000259" key="1">
    <source>
        <dbReference type="Pfam" id="PF04195"/>
    </source>
</evidence>
<evidence type="ECO:0000313" key="3">
    <source>
        <dbReference type="Proteomes" id="UP000828251"/>
    </source>
</evidence>
<reference evidence="2 3" key="1">
    <citation type="journal article" date="2021" name="Plant Biotechnol. J.">
        <title>Multi-omics assisted identification of the key and species-specific regulatory components of drought-tolerant mechanisms in Gossypium stocksii.</title>
        <authorList>
            <person name="Yu D."/>
            <person name="Ke L."/>
            <person name="Zhang D."/>
            <person name="Wu Y."/>
            <person name="Sun Y."/>
            <person name="Mei J."/>
            <person name="Sun J."/>
            <person name="Sun Y."/>
        </authorList>
    </citation>
    <scope>NUCLEOTIDE SEQUENCE [LARGE SCALE GENOMIC DNA]</scope>
    <source>
        <strain evidence="3">cv. E1</strain>
        <tissue evidence="2">Leaf</tissue>
    </source>
</reference>
<evidence type="ECO:0000313" key="2">
    <source>
        <dbReference type="EMBL" id="KAH1130229.1"/>
    </source>
</evidence>
<keyword evidence="3" id="KW-1185">Reference proteome</keyword>
<proteinExistence type="predicted"/>
<dbReference type="OrthoDB" id="10630769at2759"/>
<dbReference type="Proteomes" id="UP000828251">
    <property type="component" value="Unassembled WGS sequence"/>
</dbReference>
<gene>
    <name evidence="2" type="ORF">J1N35_001607</name>
</gene>